<proteinExistence type="inferred from homology"/>
<dbReference type="InParanoid" id="A0A316W6G4"/>
<dbReference type="CDD" id="cd00913">
    <property type="entry name" value="PCD_DCoH_subfamily_a"/>
    <property type="match status" value="1"/>
</dbReference>
<organism evidence="5 6">
    <name type="scientific">Ceraceosorus guamensis</name>
    <dbReference type="NCBI Taxonomy" id="1522189"/>
    <lineage>
        <taxon>Eukaryota</taxon>
        <taxon>Fungi</taxon>
        <taxon>Dikarya</taxon>
        <taxon>Basidiomycota</taxon>
        <taxon>Ustilaginomycotina</taxon>
        <taxon>Exobasidiomycetes</taxon>
        <taxon>Ceraceosorales</taxon>
        <taxon>Ceraceosoraceae</taxon>
        <taxon>Ceraceosorus</taxon>
    </lineage>
</organism>
<dbReference type="InterPro" id="IPR050376">
    <property type="entry name" value="Pterin-4-alpha-carb_dehyd"/>
</dbReference>
<dbReference type="HAMAP" id="MF_00434">
    <property type="entry name" value="Pterin_4_alpha"/>
    <property type="match status" value="1"/>
</dbReference>
<dbReference type="Pfam" id="PF01329">
    <property type="entry name" value="Pterin_4a"/>
    <property type="match status" value="1"/>
</dbReference>
<dbReference type="RefSeq" id="XP_025370415.1">
    <property type="nucleotide sequence ID" value="XM_025511795.1"/>
</dbReference>
<dbReference type="GO" id="GO:0008124">
    <property type="term" value="F:4-alpha-hydroxytetrahydrobiopterin dehydratase activity"/>
    <property type="evidence" value="ECO:0007669"/>
    <property type="project" value="UniProtKB-EC"/>
</dbReference>
<dbReference type="FunCoup" id="A0A316W6G4">
    <property type="interactions" value="7"/>
</dbReference>
<dbReference type="GO" id="GO:0006729">
    <property type="term" value="P:tetrahydrobiopterin biosynthetic process"/>
    <property type="evidence" value="ECO:0007669"/>
    <property type="project" value="InterPro"/>
</dbReference>
<protein>
    <recommendedName>
        <fullName evidence="3">4a-hydroxytetrahydrobiopterin dehydratase</fullName>
        <ecNumber evidence="3">4.2.1.96</ecNumber>
    </recommendedName>
</protein>
<evidence type="ECO:0000256" key="1">
    <source>
        <dbReference type="ARBA" id="ARBA00001554"/>
    </source>
</evidence>
<accession>A0A316W6G4</accession>
<dbReference type="GeneID" id="37033665"/>
<gene>
    <name evidence="5" type="ORF">IE81DRAFT_288919</name>
</gene>
<sequence>MSSSLADGTCVPCKKGAPSLAQEDVESKLQQLNNASRAFAWDASPLSQSPSQIALQRTFKFRNFKTALAFTNSVGAIAEEQKHHPLLVLEWGSVHVAWWTHATGGLHDNDFICAAKTSQIADDAEGIKK</sequence>
<dbReference type="EMBL" id="KZ819371">
    <property type="protein sequence ID" value="PWN43255.1"/>
    <property type="molecule type" value="Genomic_DNA"/>
</dbReference>
<dbReference type="InterPro" id="IPR001533">
    <property type="entry name" value="Pterin_deHydtase"/>
</dbReference>
<evidence type="ECO:0000313" key="6">
    <source>
        <dbReference type="Proteomes" id="UP000245783"/>
    </source>
</evidence>
<keyword evidence="6" id="KW-1185">Reference proteome</keyword>
<comment type="catalytic activity">
    <reaction evidence="1">
        <text>(4aS,6R)-4a-hydroxy-L-erythro-5,6,7,8-tetrahydrobiopterin = (6R)-L-erythro-6,7-dihydrobiopterin + H2O</text>
        <dbReference type="Rhea" id="RHEA:11920"/>
        <dbReference type="ChEBI" id="CHEBI:15377"/>
        <dbReference type="ChEBI" id="CHEBI:15642"/>
        <dbReference type="ChEBI" id="CHEBI:43120"/>
        <dbReference type="EC" id="4.2.1.96"/>
    </reaction>
</comment>
<comment type="similarity">
    <text evidence="2">Belongs to the pterin-4-alpha-carbinolamine dehydratase family.</text>
</comment>
<evidence type="ECO:0000256" key="3">
    <source>
        <dbReference type="ARBA" id="ARBA00013252"/>
    </source>
</evidence>
<evidence type="ECO:0000256" key="4">
    <source>
        <dbReference type="ARBA" id="ARBA00023239"/>
    </source>
</evidence>
<dbReference type="PANTHER" id="PTHR42805:SF1">
    <property type="entry name" value="PTERIN-4-ALPHA-CARBINOLAMINE DEHYDRATASE-RELATED"/>
    <property type="match status" value="1"/>
</dbReference>
<dbReference type="SUPFAM" id="SSF55248">
    <property type="entry name" value="PCD-like"/>
    <property type="match status" value="1"/>
</dbReference>
<dbReference type="PANTHER" id="PTHR42805">
    <property type="entry name" value="PTERIN-4-ALPHA-CARBINOLAMINE DEHYDRATASE-RELATED"/>
    <property type="match status" value="1"/>
</dbReference>
<dbReference type="STRING" id="1522189.A0A316W6G4"/>
<dbReference type="Gene3D" id="3.30.1360.20">
    <property type="entry name" value="Transcriptional coactivator/pterin dehydratase"/>
    <property type="match status" value="1"/>
</dbReference>
<dbReference type="Proteomes" id="UP000245783">
    <property type="component" value="Unassembled WGS sequence"/>
</dbReference>
<name>A0A316W6G4_9BASI</name>
<dbReference type="EC" id="4.2.1.96" evidence="3"/>
<evidence type="ECO:0000313" key="5">
    <source>
        <dbReference type="EMBL" id="PWN43255.1"/>
    </source>
</evidence>
<dbReference type="OrthoDB" id="277398at2759"/>
<dbReference type="AlphaFoldDB" id="A0A316W6G4"/>
<evidence type="ECO:0000256" key="2">
    <source>
        <dbReference type="ARBA" id="ARBA00006472"/>
    </source>
</evidence>
<keyword evidence="4" id="KW-0456">Lyase</keyword>
<reference evidence="5 6" key="1">
    <citation type="journal article" date="2018" name="Mol. Biol. Evol.">
        <title>Broad Genomic Sampling Reveals a Smut Pathogenic Ancestry of the Fungal Clade Ustilaginomycotina.</title>
        <authorList>
            <person name="Kijpornyongpan T."/>
            <person name="Mondo S.J."/>
            <person name="Barry K."/>
            <person name="Sandor L."/>
            <person name="Lee J."/>
            <person name="Lipzen A."/>
            <person name="Pangilinan J."/>
            <person name="LaButti K."/>
            <person name="Hainaut M."/>
            <person name="Henrissat B."/>
            <person name="Grigoriev I.V."/>
            <person name="Spatafora J.W."/>
            <person name="Aime M.C."/>
        </authorList>
    </citation>
    <scope>NUCLEOTIDE SEQUENCE [LARGE SCALE GENOMIC DNA]</scope>
    <source>
        <strain evidence="5 6">MCA 4658</strain>
    </source>
</reference>
<dbReference type="InterPro" id="IPR036428">
    <property type="entry name" value="PCD_sf"/>
</dbReference>